<proteinExistence type="predicted"/>
<dbReference type="Gene3D" id="3.40.50.12780">
    <property type="entry name" value="N-terminal domain of ligase-like"/>
    <property type="match status" value="1"/>
</dbReference>
<dbReference type="PANTHER" id="PTHR43272:SF33">
    <property type="entry name" value="AMP-BINDING DOMAIN-CONTAINING PROTEIN-RELATED"/>
    <property type="match status" value="1"/>
</dbReference>
<dbReference type="EMBL" id="CAEZSR010000218">
    <property type="protein sequence ID" value="CAB4589435.1"/>
    <property type="molecule type" value="Genomic_DNA"/>
</dbReference>
<gene>
    <name evidence="4" type="ORF">UFOPK1493_03661</name>
</gene>
<keyword evidence="2" id="KW-0067">ATP-binding</keyword>
<dbReference type="InterPro" id="IPR042099">
    <property type="entry name" value="ANL_N_sf"/>
</dbReference>
<keyword evidence="1" id="KW-0547">Nucleotide-binding</keyword>
<dbReference type="GO" id="GO:0016020">
    <property type="term" value="C:membrane"/>
    <property type="evidence" value="ECO:0007669"/>
    <property type="project" value="TreeGrafter"/>
</dbReference>
<dbReference type="PROSITE" id="PS00455">
    <property type="entry name" value="AMP_BINDING"/>
    <property type="match status" value="1"/>
</dbReference>
<dbReference type="GO" id="GO:0005524">
    <property type="term" value="F:ATP binding"/>
    <property type="evidence" value="ECO:0007669"/>
    <property type="project" value="UniProtKB-KW"/>
</dbReference>
<evidence type="ECO:0000256" key="2">
    <source>
        <dbReference type="ARBA" id="ARBA00022840"/>
    </source>
</evidence>
<dbReference type="Pfam" id="PF00501">
    <property type="entry name" value="AMP-binding"/>
    <property type="match status" value="1"/>
</dbReference>
<feature type="domain" description="AMP-dependent synthetase/ligase" evidence="3">
    <location>
        <begin position="31"/>
        <end position="427"/>
    </location>
</feature>
<accession>A0A6J6FQV2</accession>
<dbReference type="PANTHER" id="PTHR43272">
    <property type="entry name" value="LONG-CHAIN-FATTY-ACID--COA LIGASE"/>
    <property type="match status" value="1"/>
</dbReference>
<name>A0A6J6FQV2_9ZZZZ</name>
<dbReference type="GO" id="GO:0004467">
    <property type="term" value="F:long-chain fatty acid-CoA ligase activity"/>
    <property type="evidence" value="ECO:0007669"/>
    <property type="project" value="TreeGrafter"/>
</dbReference>
<organism evidence="4">
    <name type="scientific">freshwater metagenome</name>
    <dbReference type="NCBI Taxonomy" id="449393"/>
    <lineage>
        <taxon>unclassified sequences</taxon>
        <taxon>metagenomes</taxon>
        <taxon>ecological metagenomes</taxon>
    </lineage>
</organism>
<dbReference type="SUPFAM" id="SSF56801">
    <property type="entry name" value="Acetyl-CoA synthetase-like"/>
    <property type="match status" value="1"/>
</dbReference>
<reference evidence="4" key="1">
    <citation type="submission" date="2020-05" db="EMBL/GenBank/DDBJ databases">
        <authorList>
            <person name="Chiriac C."/>
            <person name="Salcher M."/>
            <person name="Ghai R."/>
            <person name="Kavagutti S V."/>
        </authorList>
    </citation>
    <scope>NUCLEOTIDE SEQUENCE</scope>
</reference>
<dbReference type="Pfam" id="PF23562">
    <property type="entry name" value="AMP-binding_C_3"/>
    <property type="match status" value="1"/>
</dbReference>
<dbReference type="AlphaFoldDB" id="A0A6J6FQV2"/>
<evidence type="ECO:0000259" key="3">
    <source>
        <dbReference type="Pfam" id="PF00501"/>
    </source>
</evidence>
<protein>
    <submittedName>
        <fullName evidence="4">Unannotated protein</fullName>
    </submittedName>
</protein>
<evidence type="ECO:0000313" key="4">
    <source>
        <dbReference type="EMBL" id="CAB4589435.1"/>
    </source>
</evidence>
<evidence type="ECO:0000256" key="1">
    <source>
        <dbReference type="ARBA" id="ARBA00022741"/>
    </source>
</evidence>
<dbReference type="InterPro" id="IPR000873">
    <property type="entry name" value="AMP-dep_synth/lig_dom"/>
</dbReference>
<sequence>MTTTTRPVTGAALPAVPETAHLLQPLLDRLRTDPDAPLYSVREGERYVDVTVRETMARVRALARGLVASGVRPGDRVALMSHTRLEWVLFDDAILAAGAVTVPIYDTSSAEQIAWIVGDSQAVLLVVETPEMAATAATIRERIAGCREVLVIDEGGLDELVARGAQVDDAEIDTRIATLRATSIATIIYTSGTTGMPKGCVLTHANLCANVAQVMDALGPEVRPGDSGLLFLPLAHALTKGNALFAVSAGVRIAFATDIAHLPQELQLAQPSTMAAVPRIFEKVYNTASHTAHRDGKGAIFERAASTAIRWSEARTRGRMPPWLAIEHAVFDRLVYRKIRHAFGGRLRLAFSGGGPLGERLTHFFAGVGVQIYEGYGLTETSPTLTLNRPGAWTPGTVGRPLAGTSIAIADDGEILAKGPQVFRGYWRNDTATAESFDEDGWFRTGDIGELDASGFLRITGRKKELIVTAAGKNVAPAPLEDRLRAHELVSQAIVLGDGRPFITALVTIDPAAFADWADEHGHARHRFEELRTGDELRGEIQAAIDHANEFVSRAESIRAFTILPHDLSIEDGELTPTLKVRRATVEQRYRDEIELLYAER</sequence>
<dbReference type="InterPro" id="IPR020845">
    <property type="entry name" value="AMP-binding_CS"/>
</dbReference>
<dbReference type="CDD" id="cd05907">
    <property type="entry name" value="VL_LC_FACS_like"/>
    <property type="match status" value="1"/>
</dbReference>